<dbReference type="GO" id="GO:0051301">
    <property type="term" value="P:cell division"/>
    <property type="evidence" value="ECO:0007669"/>
    <property type="project" value="UniProtKB-KW"/>
</dbReference>
<sequence length="440" mass="53232">MSAKIEKISALKYQFYITLYVPKIEKLINKKILKIQKNSTINGFRIGKVPIEIIKNKYYNQTKQKLIQKIVTKKFFNMISEKKIKLFSYDDMFYKHNVKNNYLNYYIKFEIQPKFDLKLNKLKKIQKITYKNNNNYYKNIIKKINCLNSKKKTYQTIIDFNSIVTIDYSIFLNNEKKECYTIQNFSFIFGNNILDYKIEKKLLGKKKNNEVTVNFLFSKIHPEKKLQNQYSKIKIFIKSIEKNTYMLDFLFYNKEEQSMFITLEQKQKITFIQKKIKKYTTLKIEKYLKYQILHNLLFSNPIAIPTKFIEHEYKNLIHNLYYLYHNKIKNLLSHYSNTLLKLEAVRNAKIKILFNKIIKLNKLEIDLEKTKQLLQHFKEKYIKDKKKIANNKNDKKIINYLNNVLLEKKIFDILYSVFNIQKTEKSITDIFQNTLLNNIK</sequence>
<dbReference type="GO" id="GO:0005737">
    <property type="term" value="C:cytoplasm"/>
    <property type="evidence" value="ECO:0007669"/>
    <property type="project" value="UniProtKB-SubCell"/>
</dbReference>
<dbReference type="InterPro" id="IPR036611">
    <property type="entry name" value="Trigger_fac_ribosome-bd_sf"/>
</dbReference>
<evidence type="ECO:0000256" key="9">
    <source>
        <dbReference type="ARBA" id="ARBA00023235"/>
    </source>
</evidence>
<evidence type="ECO:0000256" key="8">
    <source>
        <dbReference type="ARBA" id="ARBA00023186"/>
    </source>
</evidence>
<dbReference type="Gene3D" id="3.30.70.1050">
    <property type="entry name" value="Trigger factor ribosome-binding domain"/>
    <property type="match status" value="1"/>
</dbReference>
<dbReference type="SUPFAM" id="SSF54534">
    <property type="entry name" value="FKBP-like"/>
    <property type="match status" value="1"/>
</dbReference>
<reference evidence="14 15" key="2">
    <citation type="submission" date="2019-05" db="EMBL/GenBank/DDBJ databases">
        <title>Genome evolution of the obligate endosymbiont Buchnera aphidicola.</title>
        <authorList>
            <person name="Moran N.A."/>
        </authorList>
    </citation>
    <scope>NUCLEOTIDE SEQUENCE [LARGE SCALE GENOMIC DNA]</scope>
    <source>
        <strain evidence="14 15">Tca</strain>
    </source>
</reference>
<dbReference type="Gene3D" id="1.10.3120.10">
    <property type="entry name" value="Trigger factor, C-terminal domain"/>
    <property type="match status" value="1"/>
</dbReference>
<dbReference type="GO" id="GO:0015031">
    <property type="term" value="P:protein transport"/>
    <property type="evidence" value="ECO:0007669"/>
    <property type="project" value="InterPro"/>
</dbReference>
<organism evidence="14 15">
    <name type="scientific">Buchnera aphidicola</name>
    <name type="common">Thelaxes californica</name>
    <dbReference type="NCBI Taxonomy" id="1315998"/>
    <lineage>
        <taxon>Bacteria</taxon>
        <taxon>Pseudomonadati</taxon>
        <taxon>Pseudomonadota</taxon>
        <taxon>Gammaproteobacteria</taxon>
        <taxon>Enterobacterales</taxon>
        <taxon>Erwiniaceae</taxon>
        <taxon>Buchnera</taxon>
    </lineage>
</organism>
<reference evidence="14 15" key="1">
    <citation type="submission" date="2018-12" db="EMBL/GenBank/DDBJ databases">
        <authorList>
            <person name="Chong R.A."/>
        </authorList>
    </citation>
    <scope>NUCLEOTIDE SEQUENCE [LARGE SCALE GENOMIC DNA]</scope>
    <source>
        <strain evidence="14 15">Tca</strain>
    </source>
</reference>
<evidence type="ECO:0000259" key="13">
    <source>
        <dbReference type="Pfam" id="PF05698"/>
    </source>
</evidence>
<comment type="subcellular location">
    <subcellularLocation>
        <location evidence="2">Cytoplasm</location>
    </subcellularLocation>
</comment>
<evidence type="ECO:0000259" key="12">
    <source>
        <dbReference type="Pfam" id="PF05697"/>
    </source>
</evidence>
<dbReference type="InterPro" id="IPR005215">
    <property type="entry name" value="Trig_fac"/>
</dbReference>
<evidence type="ECO:0000256" key="2">
    <source>
        <dbReference type="ARBA" id="ARBA00004496"/>
    </source>
</evidence>
<dbReference type="InterPro" id="IPR046357">
    <property type="entry name" value="PPIase_dom_sf"/>
</dbReference>
<keyword evidence="10" id="KW-0131">Cell cycle</keyword>
<dbReference type="SUPFAM" id="SSF109998">
    <property type="entry name" value="Triger factor/SurA peptide-binding domain-like"/>
    <property type="match status" value="1"/>
</dbReference>
<gene>
    <name evidence="14" type="ORF">D9V80_01840</name>
</gene>
<feature type="domain" description="Trigger factor ribosome-binding bacterial" evidence="12">
    <location>
        <begin position="1"/>
        <end position="130"/>
    </location>
</feature>
<evidence type="ECO:0000256" key="10">
    <source>
        <dbReference type="ARBA" id="ARBA00023306"/>
    </source>
</evidence>
<keyword evidence="15" id="KW-1185">Reference proteome</keyword>
<evidence type="ECO:0000313" key="15">
    <source>
        <dbReference type="Proteomes" id="UP000298782"/>
    </source>
</evidence>
<evidence type="ECO:0000256" key="6">
    <source>
        <dbReference type="ARBA" id="ARBA00022618"/>
    </source>
</evidence>
<evidence type="ECO:0000256" key="5">
    <source>
        <dbReference type="ARBA" id="ARBA00016902"/>
    </source>
</evidence>
<name>A0A4D6YP43_9GAMM</name>
<dbReference type="OrthoDB" id="9767721at2"/>
<dbReference type="InterPro" id="IPR037041">
    <property type="entry name" value="Trigger_fac_C_sf"/>
</dbReference>
<keyword evidence="9" id="KW-0413">Isomerase</keyword>
<dbReference type="RefSeq" id="WP_158353670.1">
    <property type="nucleotide sequence ID" value="NZ_CP034852.1"/>
</dbReference>
<dbReference type="InterPro" id="IPR027304">
    <property type="entry name" value="Trigger_fact/SurA_dom_sf"/>
</dbReference>
<protein>
    <recommendedName>
        <fullName evidence="5">Trigger factor</fullName>
        <ecNumber evidence="4">5.2.1.8</ecNumber>
    </recommendedName>
    <alternativeName>
        <fullName evidence="11">PPIase</fullName>
    </alternativeName>
</protein>
<evidence type="ECO:0000256" key="11">
    <source>
        <dbReference type="ARBA" id="ARBA00029986"/>
    </source>
</evidence>
<dbReference type="InterPro" id="IPR008880">
    <property type="entry name" value="Trigger_fac_C"/>
</dbReference>
<dbReference type="EMBL" id="CP034852">
    <property type="protein sequence ID" value="QCI26885.1"/>
    <property type="molecule type" value="Genomic_DNA"/>
</dbReference>
<comment type="similarity">
    <text evidence="3">Belongs to the FKBP-type PPIase family. Tig subfamily.</text>
</comment>
<dbReference type="Pfam" id="PF05698">
    <property type="entry name" value="Trigger_C"/>
    <property type="match status" value="1"/>
</dbReference>
<evidence type="ECO:0000256" key="4">
    <source>
        <dbReference type="ARBA" id="ARBA00013194"/>
    </source>
</evidence>
<dbReference type="GO" id="GO:0006457">
    <property type="term" value="P:protein folding"/>
    <property type="evidence" value="ECO:0007669"/>
    <property type="project" value="InterPro"/>
</dbReference>
<dbReference type="AlphaFoldDB" id="A0A4D6YP43"/>
<dbReference type="Gene3D" id="3.10.50.40">
    <property type="match status" value="1"/>
</dbReference>
<proteinExistence type="inferred from homology"/>
<accession>A0A4D6YP43</accession>
<evidence type="ECO:0000313" key="14">
    <source>
        <dbReference type="EMBL" id="QCI26885.1"/>
    </source>
</evidence>
<evidence type="ECO:0000256" key="1">
    <source>
        <dbReference type="ARBA" id="ARBA00000971"/>
    </source>
</evidence>
<dbReference type="Pfam" id="PF05697">
    <property type="entry name" value="Trigger_N"/>
    <property type="match status" value="1"/>
</dbReference>
<keyword evidence="8" id="KW-0143">Chaperone</keyword>
<feature type="domain" description="Trigger factor C-terminal" evidence="13">
    <location>
        <begin position="272"/>
        <end position="414"/>
    </location>
</feature>
<dbReference type="InterPro" id="IPR008881">
    <property type="entry name" value="Trigger_fac_ribosome-bd_bac"/>
</dbReference>
<dbReference type="GO" id="GO:0003755">
    <property type="term" value="F:peptidyl-prolyl cis-trans isomerase activity"/>
    <property type="evidence" value="ECO:0007669"/>
    <property type="project" value="UniProtKB-KW"/>
</dbReference>
<dbReference type="EC" id="5.2.1.8" evidence="4"/>
<keyword evidence="6" id="KW-0132">Cell division</keyword>
<comment type="catalytic activity">
    <reaction evidence="1">
        <text>[protein]-peptidylproline (omega=180) = [protein]-peptidylproline (omega=0)</text>
        <dbReference type="Rhea" id="RHEA:16237"/>
        <dbReference type="Rhea" id="RHEA-COMP:10747"/>
        <dbReference type="Rhea" id="RHEA-COMP:10748"/>
        <dbReference type="ChEBI" id="CHEBI:83833"/>
        <dbReference type="ChEBI" id="CHEBI:83834"/>
        <dbReference type="EC" id="5.2.1.8"/>
    </reaction>
</comment>
<keyword evidence="7" id="KW-0697">Rotamase</keyword>
<dbReference type="Proteomes" id="UP000298782">
    <property type="component" value="Chromosome"/>
</dbReference>
<dbReference type="PIRSF" id="PIRSF003095">
    <property type="entry name" value="Trigger_factor"/>
    <property type="match status" value="1"/>
</dbReference>
<evidence type="ECO:0000256" key="7">
    <source>
        <dbReference type="ARBA" id="ARBA00023110"/>
    </source>
</evidence>
<evidence type="ECO:0000256" key="3">
    <source>
        <dbReference type="ARBA" id="ARBA00005464"/>
    </source>
</evidence>
<dbReference type="SUPFAM" id="SSF102735">
    <property type="entry name" value="Trigger factor ribosome-binding domain"/>
    <property type="match status" value="1"/>
</dbReference>